<proteinExistence type="predicted"/>
<accession>A0ABQ5WBH7</accession>
<sequence length="282" mass="30422">MPSTDTALASAVHDPDGNLVAAVERLSTPLTDMFSRIALNVSDASAPALVEAVRSLRGAKVVVHPANEATIGKARRDAVRLALDCPTILLSDLDHLLRWIEHGGTNLANVLQDRPDLDFLVVGRSARALSAGPRRLQETERLVNHIYTLMTGKSWDLMFAVRRMSSRAAATIVTQSTVDTLANDVEWPLLARQAGLSVGYAESDALFYRAIEEFGAPADTGDDDPLQWIRRLEFAGLMASAVRPFLKEGRYSSPSRANSLAITSEPASSFAPRSGGASCGRR</sequence>
<dbReference type="Proteomes" id="UP001156691">
    <property type="component" value="Unassembled WGS sequence"/>
</dbReference>
<evidence type="ECO:0008006" key="4">
    <source>
        <dbReference type="Google" id="ProtNLM"/>
    </source>
</evidence>
<dbReference type="RefSeq" id="WP_284342873.1">
    <property type="nucleotide sequence ID" value="NZ_BSNS01000024.1"/>
</dbReference>
<organism evidence="2 3">
    <name type="scientific">Devosia nitrariae</name>
    <dbReference type="NCBI Taxonomy" id="2071872"/>
    <lineage>
        <taxon>Bacteria</taxon>
        <taxon>Pseudomonadati</taxon>
        <taxon>Pseudomonadota</taxon>
        <taxon>Alphaproteobacteria</taxon>
        <taxon>Hyphomicrobiales</taxon>
        <taxon>Devosiaceae</taxon>
        <taxon>Devosia</taxon>
    </lineage>
</organism>
<evidence type="ECO:0000256" key="1">
    <source>
        <dbReference type="SAM" id="MobiDB-lite"/>
    </source>
</evidence>
<gene>
    <name evidence="2" type="ORF">GCM10010862_47440</name>
</gene>
<reference evidence="3" key="1">
    <citation type="journal article" date="2019" name="Int. J. Syst. Evol. Microbiol.">
        <title>The Global Catalogue of Microorganisms (GCM) 10K type strain sequencing project: providing services to taxonomists for standard genome sequencing and annotation.</title>
        <authorList>
            <consortium name="The Broad Institute Genomics Platform"/>
            <consortium name="The Broad Institute Genome Sequencing Center for Infectious Disease"/>
            <person name="Wu L."/>
            <person name="Ma J."/>
        </authorList>
    </citation>
    <scope>NUCLEOTIDE SEQUENCE [LARGE SCALE GENOMIC DNA]</scope>
    <source>
        <strain evidence="3">NBRC 112416</strain>
    </source>
</reference>
<evidence type="ECO:0000313" key="2">
    <source>
        <dbReference type="EMBL" id="GLQ57485.1"/>
    </source>
</evidence>
<keyword evidence="3" id="KW-1185">Reference proteome</keyword>
<dbReference type="EMBL" id="BSNS01000024">
    <property type="protein sequence ID" value="GLQ57485.1"/>
    <property type="molecule type" value="Genomic_DNA"/>
</dbReference>
<name>A0ABQ5WBH7_9HYPH</name>
<comment type="caution">
    <text evidence="2">The sequence shown here is derived from an EMBL/GenBank/DDBJ whole genome shotgun (WGS) entry which is preliminary data.</text>
</comment>
<protein>
    <recommendedName>
        <fullName evidence="4">Glycosyl transferase family 2</fullName>
    </recommendedName>
</protein>
<evidence type="ECO:0000313" key="3">
    <source>
        <dbReference type="Proteomes" id="UP001156691"/>
    </source>
</evidence>
<feature type="region of interest" description="Disordered" evidence="1">
    <location>
        <begin position="263"/>
        <end position="282"/>
    </location>
</feature>